<name>A0ABU2NK17_9ACTN</name>
<accession>A0ABU2NK17</accession>
<dbReference type="Proteomes" id="UP001183414">
    <property type="component" value="Unassembled WGS sequence"/>
</dbReference>
<evidence type="ECO:0000313" key="3">
    <source>
        <dbReference type="Proteomes" id="UP001183414"/>
    </source>
</evidence>
<dbReference type="EMBL" id="JAVREQ010000001">
    <property type="protein sequence ID" value="MDT0377263.1"/>
    <property type="molecule type" value="Genomic_DNA"/>
</dbReference>
<dbReference type="RefSeq" id="WP_311671268.1">
    <property type="nucleotide sequence ID" value="NZ_JAVREQ010000001.1"/>
</dbReference>
<sequence>MNTTAADLQLIADNRFRHEAGVRADLAAALTDPDRPATYYDAASLLKATADAQPWHNLVRLAKSKGMDYAVTALREHYTRNLLERDETRSTSAFANEADRLDREAQRRFLADTEFFAPEEQPEQKATAEEVEPTVPAEQPTEKTDTPRPTPAQIKALDTIANASATVRQTRPGSPMAITTSPGRAKIRWDVMQRLQELGWAHRDNSTSLYRGQRMLITPAGRTALNNA</sequence>
<organism evidence="2 3">
    <name type="scientific">Streptomyces hazeniae</name>
    <dbReference type="NCBI Taxonomy" id="3075538"/>
    <lineage>
        <taxon>Bacteria</taxon>
        <taxon>Bacillati</taxon>
        <taxon>Actinomycetota</taxon>
        <taxon>Actinomycetes</taxon>
        <taxon>Kitasatosporales</taxon>
        <taxon>Streptomycetaceae</taxon>
        <taxon>Streptomyces</taxon>
    </lineage>
</organism>
<proteinExistence type="predicted"/>
<feature type="region of interest" description="Disordered" evidence="1">
    <location>
        <begin position="114"/>
        <end position="151"/>
    </location>
</feature>
<evidence type="ECO:0000256" key="1">
    <source>
        <dbReference type="SAM" id="MobiDB-lite"/>
    </source>
</evidence>
<evidence type="ECO:0000313" key="2">
    <source>
        <dbReference type="EMBL" id="MDT0377263.1"/>
    </source>
</evidence>
<keyword evidence="3" id="KW-1185">Reference proteome</keyword>
<gene>
    <name evidence="2" type="ORF">RM572_00540</name>
</gene>
<comment type="caution">
    <text evidence="2">The sequence shown here is derived from an EMBL/GenBank/DDBJ whole genome shotgun (WGS) entry which is preliminary data.</text>
</comment>
<reference evidence="3" key="1">
    <citation type="submission" date="2023-07" db="EMBL/GenBank/DDBJ databases">
        <title>30 novel species of actinomycetes from the DSMZ collection.</title>
        <authorList>
            <person name="Nouioui I."/>
        </authorList>
    </citation>
    <scope>NUCLEOTIDE SEQUENCE [LARGE SCALE GENOMIC DNA]</scope>
    <source>
        <strain evidence="3">DSM 42041</strain>
    </source>
</reference>
<protein>
    <submittedName>
        <fullName evidence="2">Uncharacterized protein</fullName>
    </submittedName>
</protein>